<dbReference type="Pfam" id="PF11823">
    <property type="entry name" value="Se_S_carrier"/>
    <property type="match status" value="1"/>
</dbReference>
<dbReference type="AlphaFoldDB" id="E2ZD89"/>
<reference evidence="2 3" key="1">
    <citation type="submission" date="2010-08" db="EMBL/GenBank/DDBJ databases">
        <authorList>
            <person name="Weinstock G."/>
            <person name="Sodergren E."/>
            <person name="Clifton S."/>
            <person name="Fulton L."/>
            <person name="Fulton B."/>
            <person name="Courtney L."/>
            <person name="Fronick C."/>
            <person name="Harrison M."/>
            <person name="Strong C."/>
            <person name="Farmer C."/>
            <person name="Delahaunty K."/>
            <person name="Markovic C."/>
            <person name="Hall O."/>
            <person name="Minx P."/>
            <person name="Tomlinson C."/>
            <person name="Mitreva M."/>
            <person name="Hou S."/>
            <person name="Chen J."/>
            <person name="Wollam A."/>
            <person name="Pepin K.H."/>
            <person name="Johnson M."/>
            <person name="Bhonagiri V."/>
            <person name="Zhang X."/>
            <person name="Suruliraj S."/>
            <person name="Warren W."/>
            <person name="Chinwalla A."/>
            <person name="Mardis E.R."/>
            <person name="Wilson R.K."/>
        </authorList>
    </citation>
    <scope>NUCLEOTIDE SEQUENCE [LARGE SCALE GENOMIC DNA]</scope>
    <source>
        <strain evidence="2 3">F0359</strain>
    </source>
</reference>
<proteinExistence type="predicted"/>
<comment type="caution">
    <text evidence="2">The sequence shown here is derived from an EMBL/GenBank/DDBJ whole genome shotgun (WGS) entry which is preliminary data.</text>
</comment>
<dbReference type="Proteomes" id="UP000003195">
    <property type="component" value="Unassembled WGS sequence"/>
</dbReference>
<feature type="domain" description="Putative Se/S carrier protein-like" evidence="1">
    <location>
        <begin position="6"/>
        <end position="73"/>
    </location>
</feature>
<dbReference type="HOGENOM" id="CLU_167443_2_3_9"/>
<gene>
    <name evidence="2" type="ORF">HMPREF9429_01429</name>
</gene>
<protein>
    <recommendedName>
        <fullName evidence="1">Putative Se/S carrier protein-like domain-containing protein</fullName>
    </recommendedName>
</protein>
<dbReference type="eggNOG" id="ENOG50309DE">
    <property type="taxonomic scope" value="Bacteria"/>
</dbReference>
<keyword evidence="3" id="KW-1185">Reference proteome</keyword>
<evidence type="ECO:0000313" key="2">
    <source>
        <dbReference type="EMBL" id="EFQ03755.1"/>
    </source>
</evidence>
<sequence>MTTERYGVALLKNTRDAMVIEERAKKEGLAVRIIPTPSKIYASCGFSLKYELNEEGALKTLLEEEQLSCDGFYHAEKEGLSVTYCEV</sequence>
<evidence type="ECO:0000313" key="3">
    <source>
        <dbReference type="Proteomes" id="UP000003195"/>
    </source>
</evidence>
<dbReference type="InterPro" id="IPR021778">
    <property type="entry name" value="Se/S_carrier-like"/>
</dbReference>
<dbReference type="EMBL" id="AECS01000038">
    <property type="protein sequence ID" value="EFQ03755.1"/>
    <property type="molecule type" value="Genomic_DNA"/>
</dbReference>
<dbReference type="RefSeq" id="WP_006942618.1">
    <property type="nucleotide sequence ID" value="NZ_GL538208.1"/>
</dbReference>
<organism evidence="2 3">
    <name type="scientific">Megasphaera micronuciformis F0359</name>
    <dbReference type="NCBI Taxonomy" id="706434"/>
    <lineage>
        <taxon>Bacteria</taxon>
        <taxon>Bacillati</taxon>
        <taxon>Bacillota</taxon>
        <taxon>Negativicutes</taxon>
        <taxon>Veillonellales</taxon>
        <taxon>Veillonellaceae</taxon>
        <taxon>Megasphaera</taxon>
    </lineage>
</organism>
<name>E2ZD89_9FIRM</name>
<dbReference type="STRING" id="706434.HMPREF9429_01429"/>
<accession>E2ZD89</accession>
<evidence type="ECO:0000259" key="1">
    <source>
        <dbReference type="Pfam" id="PF11823"/>
    </source>
</evidence>
<dbReference type="OrthoDB" id="2187432at2"/>